<keyword evidence="11" id="KW-0119">Carbohydrate metabolism</keyword>
<dbReference type="GO" id="GO:0005576">
    <property type="term" value="C:extracellular region"/>
    <property type="evidence" value="ECO:0007669"/>
    <property type="project" value="UniProtKB-SubCell"/>
</dbReference>
<protein>
    <recommendedName>
        <fullName evidence="15">Probable beta-glucosidase G</fullName>
        <ecNumber evidence="5">3.2.1.21</ecNumber>
    </recommendedName>
    <alternativeName>
        <fullName evidence="16">Beta-D-glucoside glucohydrolase G</fullName>
    </alternativeName>
    <alternativeName>
        <fullName evidence="17">Cellobiase G</fullName>
    </alternativeName>
    <alternativeName>
        <fullName evidence="18">Gentiobiase G</fullName>
    </alternativeName>
</protein>
<dbReference type="SUPFAM" id="SSF51445">
    <property type="entry name" value="(Trans)glycosidases"/>
    <property type="match status" value="1"/>
</dbReference>
<dbReference type="FunFam" id="3.20.20.300:FF:000002">
    <property type="entry name" value="Probable beta-glucosidase"/>
    <property type="match status" value="1"/>
</dbReference>
<dbReference type="FunFam" id="3.40.50.1700:FF:000003">
    <property type="entry name" value="Probable beta-glucosidase"/>
    <property type="match status" value="1"/>
</dbReference>
<dbReference type="PRINTS" id="PR00133">
    <property type="entry name" value="GLHYDRLASE3"/>
</dbReference>
<evidence type="ECO:0000256" key="10">
    <source>
        <dbReference type="ARBA" id="ARBA00023180"/>
    </source>
</evidence>
<dbReference type="Pfam" id="PF01915">
    <property type="entry name" value="Glyco_hydro_3_C"/>
    <property type="match status" value="1"/>
</dbReference>
<dbReference type="Proteomes" id="UP000799428">
    <property type="component" value="Unassembled WGS sequence"/>
</dbReference>
<dbReference type="OrthoDB" id="416222at2759"/>
<gene>
    <name evidence="21" type="ORF">K504DRAFT_455854</name>
</gene>
<dbReference type="EMBL" id="MU005771">
    <property type="protein sequence ID" value="KAF2708929.1"/>
    <property type="molecule type" value="Genomic_DNA"/>
</dbReference>
<evidence type="ECO:0000256" key="16">
    <source>
        <dbReference type="ARBA" id="ARBA00041276"/>
    </source>
</evidence>
<dbReference type="Pfam" id="PF00933">
    <property type="entry name" value="Glyco_hydro_3"/>
    <property type="match status" value="1"/>
</dbReference>
<feature type="signal peptide" evidence="19">
    <location>
        <begin position="1"/>
        <end position="18"/>
    </location>
</feature>
<dbReference type="GO" id="GO:0030245">
    <property type="term" value="P:cellulose catabolic process"/>
    <property type="evidence" value="ECO:0007669"/>
    <property type="project" value="UniProtKB-KW"/>
</dbReference>
<dbReference type="InterPro" id="IPR036962">
    <property type="entry name" value="Glyco_hydro_3_N_sf"/>
</dbReference>
<organism evidence="21 22">
    <name type="scientific">Pleomassaria siparia CBS 279.74</name>
    <dbReference type="NCBI Taxonomy" id="1314801"/>
    <lineage>
        <taxon>Eukaryota</taxon>
        <taxon>Fungi</taxon>
        <taxon>Dikarya</taxon>
        <taxon>Ascomycota</taxon>
        <taxon>Pezizomycotina</taxon>
        <taxon>Dothideomycetes</taxon>
        <taxon>Pleosporomycetidae</taxon>
        <taxon>Pleosporales</taxon>
        <taxon>Pleomassariaceae</taxon>
        <taxon>Pleomassaria</taxon>
    </lineage>
</organism>
<keyword evidence="13" id="KW-0624">Polysaccharide degradation</keyword>
<evidence type="ECO:0000313" key="22">
    <source>
        <dbReference type="Proteomes" id="UP000799428"/>
    </source>
</evidence>
<evidence type="ECO:0000256" key="14">
    <source>
        <dbReference type="ARBA" id="ARBA00024983"/>
    </source>
</evidence>
<keyword evidence="7 19" id="KW-0732">Signal</keyword>
<evidence type="ECO:0000256" key="18">
    <source>
        <dbReference type="ARBA" id="ARBA00041808"/>
    </source>
</evidence>
<evidence type="ECO:0000256" key="4">
    <source>
        <dbReference type="ARBA" id="ARBA00005336"/>
    </source>
</evidence>
<dbReference type="GO" id="GO:0008422">
    <property type="term" value="F:beta-glucosidase activity"/>
    <property type="evidence" value="ECO:0007669"/>
    <property type="project" value="UniProtKB-EC"/>
</dbReference>
<comment type="function">
    <text evidence="14">Beta-glucosidases are one of a number of cellulolytic enzymes involved in the degradation of cellulosic biomass. Catalyzes the last step releasing glucose from the inhibitory cellobiose.</text>
</comment>
<dbReference type="InterPro" id="IPR036881">
    <property type="entry name" value="Glyco_hydro_3_C_sf"/>
</dbReference>
<keyword evidence="6" id="KW-0964">Secreted</keyword>
<name>A0A6G1K7R4_9PLEO</name>
<dbReference type="AlphaFoldDB" id="A0A6G1K7R4"/>
<dbReference type="InterPro" id="IPR013783">
    <property type="entry name" value="Ig-like_fold"/>
</dbReference>
<comment type="catalytic activity">
    <reaction evidence="1">
        <text>Hydrolysis of terminal, non-reducing beta-D-glucosyl residues with release of beta-D-glucose.</text>
        <dbReference type="EC" id="3.2.1.21"/>
    </reaction>
</comment>
<evidence type="ECO:0000256" key="3">
    <source>
        <dbReference type="ARBA" id="ARBA00004987"/>
    </source>
</evidence>
<evidence type="ECO:0000256" key="11">
    <source>
        <dbReference type="ARBA" id="ARBA00023277"/>
    </source>
</evidence>
<proteinExistence type="inferred from homology"/>
<keyword evidence="12" id="KW-0326">Glycosidase</keyword>
<dbReference type="FunFam" id="2.60.40.10:FF:000757">
    <property type="entry name" value="Beta-glucosidase G"/>
    <property type="match status" value="1"/>
</dbReference>
<evidence type="ECO:0000259" key="20">
    <source>
        <dbReference type="SMART" id="SM01217"/>
    </source>
</evidence>
<dbReference type="InterPro" id="IPR002772">
    <property type="entry name" value="Glyco_hydro_3_C"/>
</dbReference>
<dbReference type="InterPro" id="IPR050288">
    <property type="entry name" value="Cellulose_deg_GH3"/>
</dbReference>
<evidence type="ECO:0000256" key="2">
    <source>
        <dbReference type="ARBA" id="ARBA00004613"/>
    </source>
</evidence>
<accession>A0A6G1K7R4</accession>
<keyword evidence="22" id="KW-1185">Reference proteome</keyword>
<dbReference type="InterPro" id="IPR001764">
    <property type="entry name" value="Glyco_hydro_3_N"/>
</dbReference>
<evidence type="ECO:0000313" key="21">
    <source>
        <dbReference type="EMBL" id="KAF2708929.1"/>
    </source>
</evidence>
<keyword evidence="8 21" id="KW-0378">Hydrolase</keyword>
<evidence type="ECO:0000256" key="17">
    <source>
        <dbReference type="ARBA" id="ARBA00041601"/>
    </source>
</evidence>
<dbReference type="EC" id="3.2.1.21" evidence="5"/>
<evidence type="ECO:0000256" key="8">
    <source>
        <dbReference type="ARBA" id="ARBA00022801"/>
    </source>
</evidence>
<sequence>MALSLLLSGLALAPYVSAQAYDAPAREEGAFSYVQPLDTTILTQYGSSPAIVPSPNATGYGGWEDALTKAQKFVSQLTLEEKADMVTGQPGPCVGNIVAIPRLGFKGLCLQDGPLAIRIADYASVFSAGVSAAATWDKAIMYERGNAMAKEFRAKGAHIALMPVCGPLGRSAYSGRNWEGFSPDPYLTGIAMEETILGVQDAGVQATAKHYIGNEQEIQRNPTFDPNGTLTDVLQESISSNIDDRTIHELYLWPFANAVHAKVASVMCSYQRLNGSYACQNSKAQNGLLKQELGFQGYVMSDWGGTHSGVASIEGGLDMNMPGGLGNYGLYAEAGSFFGGNVTLAVNNGTVPISRIDDMITRIMTPYYALGQDQDFPTVDPSSADLNTFTPRSTWTREWNLTGPASRDVRDNHGELIRKHGSAGTVLLKNTNGALPLKAPKSIAVFGNDAGDDTEGFYNQADFEFGTLTAGGGSGTGRLTYLSTPLNAIKERAAKDNALVQQWLNNTLIINSNITDLWIPALPDVCIVFLKTWAEEASDRQHLSVDWNGNEVVESVAKYCSNTVVVTHSSGINTLPFADHPNVTAILAAHYPGQESGNSIVDLLYGDVNPSGKLPYTIALNGTDYNAPPTTAVNTTGKDDWQSWYDEKLEVDYRYFDAKNITVRYEFGFGLSYTTFEVADLKATAVDDAITTAAAEQPIAPGGNPDLWATVYNVTVSVTNSGDVDGAAVPQLYVSFPDSTPAGTPPKQLRGFEKVPLTVGETQTVVFELMRRDLSYWDIVSQQWLIPSGEFTLSVGFSSRDLHAFTTITPLSSY</sequence>
<dbReference type="SUPFAM" id="SSF52279">
    <property type="entry name" value="Beta-D-glucan exohydrolase, C-terminal domain"/>
    <property type="match status" value="1"/>
</dbReference>
<feature type="domain" description="Fibronectin type III-like" evidence="20">
    <location>
        <begin position="728"/>
        <end position="799"/>
    </location>
</feature>
<evidence type="ECO:0000256" key="1">
    <source>
        <dbReference type="ARBA" id="ARBA00000448"/>
    </source>
</evidence>
<dbReference type="InterPro" id="IPR017853">
    <property type="entry name" value="GH"/>
</dbReference>
<reference evidence="21" key="1">
    <citation type="journal article" date="2020" name="Stud. Mycol.">
        <title>101 Dothideomycetes genomes: a test case for predicting lifestyles and emergence of pathogens.</title>
        <authorList>
            <person name="Haridas S."/>
            <person name="Albert R."/>
            <person name="Binder M."/>
            <person name="Bloem J."/>
            <person name="Labutti K."/>
            <person name="Salamov A."/>
            <person name="Andreopoulos B."/>
            <person name="Baker S."/>
            <person name="Barry K."/>
            <person name="Bills G."/>
            <person name="Bluhm B."/>
            <person name="Cannon C."/>
            <person name="Castanera R."/>
            <person name="Culley D."/>
            <person name="Daum C."/>
            <person name="Ezra D."/>
            <person name="Gonzalez J."/>
            <person name="Henrissat B."/>
            <person name="Kuo A."/>
            <person name="Liang C."/>
            <person name="Lipzen A."/>
            <person name="Lutzoni F."/>
            <person name="Magnuson J."/>
            <person name="Mondo S."/>
            <person name="Nolan M."/>
            <person name="Ohm R."/>
            <person name="Pangilinan J."/>
            <person name="Park H.-J."/>
            <person name="Ramirez L."/>
            <person name="Alfaro M."/>
            <person name="Sun H."/>
            <person name="Tritt A."/>
            <person name="Yoshinaga Y."/>
            <person name="Zwiers L.-H."/>
            <person name="Turgeon B."/>
            <person name="Goodwin S."/>
            <person name="Spatafora J."/>
            <person name="Crous P."/>
            <person name="Grigoriev I."/>
        </authorList>
    </citation>
    <scope>NUCLEOTIDE SEQUENCE</scope>
    <source>
        <strain evidence="21">CBS 279.74</strain>
    </source>
</reference>
<dbReference type="InterPro" id="IPR026891">
    <property type="entry name" value="Fn3-like"/>
</dbReference>
<feature type="chain" id="PRO_5026314288" description="Probable beta-glucosidase G" evidence="19">
    <location>
        <begin position="19"/>
        <end position="814"/>
    </location>
</feature>
<evidence type="ECO:0000256" key="7">
    <source>
        <dbReference type="ARBA" id="ARBA00022729"/>
    </source>
</evidence>
<comment type="similarity">
    <text evidence="4">Belongs to the glycosyl hydrolase 3 family.</text>
</comment>
<keyword evidence="9" id="KW-0136">Cellulose degradation</keyword>
<evidence type="ECO:0000256" key="13">
    <source>
        <dbReference type="ARBA" id="ARBA00023326"/>
    </source>
</evidence>
<comment type="subcellular location">
    <subcellularLocation>
        <location evidence="2">Secreted</location>
    </subcellularLocation>
</comment>
<dbReference type="Gene3D" id="3.20.20.300">
    <property type="entry name" value="Glycoside hydrolase, family 3, N-terminal domain"/>
    <property type="match status" value="1"/>
</dbReference>
<comment type="pathway">
    <text evidence="3">Glycan metabolism; cellulose degradation.</text>
</comment>
<evidence type="ECO:0000256" key="19">
    <source>
        <dbReference type="SAM" id="SignalP"/>
    </source>
</evidence>
<keyword evidence="10" id="KW-0325">Glycoprotein</keyword>
<evidence type="ECO:0000256" key="6">
    <source>
        <dbReference type="ARBA" id="ARBA00022525"/>
    </source>
</evidence>
<evidence type="ECO:0000256" key="5">
    <source>
        <dbReference type="ARBA" id="ARBA00012744"/>
    </source>
</evidence>
<evidence type="ECO:0000256" key="15">
    <source>
        <dbReference type="ARBA" id="ARBA00039579"/>
    </source>
</evidence>
<evidence type="ECO:0000256" key="9">
    <source>
        <dbReference type="ARBA" id="ARBA00023001"/>
    </source>
</evidence>
<dbReference type="Gene3D" id="2.60.40.10">
    <property type="entry name" value="Immunoglobulins"/>
    <property type="match status" value="1"/>
</dbReference>
<dbReference type="Pfam" id="PF14310">
    <property type="entry name" value="Fn3-like"/>
    <property type="match status" value="1"/>
</dbReference>
<dbReference type="SMART" id="SM01217">
    <property type="entry name" value="Fn3_like"/>
    <property type="match status" value="1"/>
</dbReference>
<dbReference type="PANTHER" id="PTHR42715">
    <property type="entry name" value="BETA-GLUCOSIDASE"/>
    <property type="match status" value="1"/>
</dbReference>
<dbReference type="Gene3D" id="3.40.50.1700">
    <property type="entry name" value="Glycoside hydrolase family 3 C-terminal domain"/>
    <property type="match status" value="1"/>
</dbReference>
<dbReference type="PANTHER" id="PTHR42715:SF12">
    <property type="entry name" value="BETA-GLUCOSIDASE G-RELATED"/>
    <property type="match status" value="1"/>
</dbReference>
<evidence type="ECO:0000256" key="12">
    <source>
        <dbReference type="ARBA" id="ARBA00023295"/>
    </source>
</evidence>